<evidence type="ECO:0000256" key="7">
    <source>
        <dbReference type="ARBA" id="ARBA00022840"/>
    </source>
</evidence>
<organism evidence="13 14">
    <name type="scientific">Micavibrio aeruginosavorus</name>
    <dbReference type="NCBI Taxonomy" id="349221"/>
    <lineage>
        <taxon>Bacteria</taxon>
        <taxon>Pseudomonadati</taxon>
        <taxon>Bdellovibrionota</taxon>
        <taxon>Bdellovibrionia</taxon>
        <taxon>Bdellovibrionales</taxon>
        <taxon>Pseudobdellovibrionaceae</taxon>
        <taxon>Micavibrio</taxon>
    </lineage>
</organism>
<dbReference type="Gene3D" id="3.40.50.620">
    <property type="entry name" value="HUPs"/>
    <property type="match status" value="1"/>
</dbReference>
<dbReference type="Pfam" id="PF01467">
    <property type="entry name" value="CTP_transf_like"/>
    <property type="match status" value="1"/>
</dbReference>
<dbReference type="AlphaFoldDB" id="A0A7T5R4F9"/>
<dbReference type="InterPro" id="IPR029056">
    <property type="entry name" value="Ribokinase-like"/>
</dbReference>
<comment type="similarity">
    <text evidence="10">In the N-terminal section; belongs to the carbohydrate kinase PfkB family.</text>
</comment>
<comment type="catalytic activity">
    <reaction evidence="10">
        <text>D-glycero-beta-D-manno-heptose 7-phosphate + ATP = D-glycero-beta-D-manno-heptose 1,7-bisphosphate + ADP + H(+)</text>
        <dbReference type="Rhea" id="RHEA:27473"/>
        <dbReference type="ChEBI" id="CHEBI:15378"/>
        <dbReference type="ChEBI" id="CHEBI:30616"/>
        <dbReference type="ChEBI" id="CHEBI:60204"/>
        <dbReference type="ChEBI" id="CHEBI:60208"/>
        <dbReference type="ChEBI" id="CHEBI:456216"/>
        <dbReference type="EC" id="2.7.1.167"/>
    </reaction>
</comment>
<keyword evidence="8 10" id="KW-0511">Multifunctional enzyme</keyword>
<comment type="pathway">
    <text evidence="10">Nucleotide-sugar biosynthesis; ADP-L-glycero-beta-D-manno-heptose biosynthesis; ADP-L-glycero-beta-D-manno-heptose from D-glycero-beta-D-manno-heptose 7-phosphate: step 1/4.</text>
</comment>
<evidence type="ECO:0000256" key="9">
    <source>
        <dbReference type="ARBA" id="ARBA00023277"/>
    </source>
</evidence>
<dbReference type="EC" id="2.7.7.70" evidence="10"/>
<dbReference type="PANTHER" id="PTHR46969">
    <property type="entry name" value="BIFUNCTIONAL PROTEIN HLDE"/>
    <property type="match status" value="1"/>
</dbReference>
<feature type="binding site" evidence="10">
    <location>
        <begin position="199"/>
        <end position="202"/>
    </location>
    <ligand>
        <name>ATP</name>
        <dbReference type="ChEBI" id="CHEBI:30616"/>
    </ligand>
</feature>
<evidence type="ECO:0000256" key="5">
    <source>
        <dbReference type="ARBA" id="ARBA00022741"/>
    </source>
</evidence>
<dbReference type="HAMAP" id="MF_01603">
    <property type="entry name" value="HldE"/>
    <property type="match status" value="1"/>
</dbReference>
<name>A0A7T5R4F9_9BACT</name>
<dbReference type="PANTHER" id="PTHR46969:SF1">
    <property type="entry name" value="BIFUNCTIONAL PROTEIN HLDE"/>
    <property type="match status" value="1"/>
</dbReference>
<comment type="catalytic activity">
    <reaction evidence="10">
        <text>D-glycero-beta-D-manno-heptose 1-phosphate + ATP + H(+) = ADP-D-glycero-beta-D-manno-heptose + diphosphate</text>
        <dbReference type="Rhea" id="RHEA:27465"/>
        <dbReference type="ChEBI" id="CHEBI:15378"/>
        <dbReference type="ChEBI" id="CHEBI:30616"/>
        <dbReference type="ChEBI" id="CHEBI:33019"/>
        <dbReference type="ChEBI" id="CHEBI:59967"/>
        <dbReference type="ChEBI" id="CHEBI:61593"/>
        <dbReference type="EC" id="2.7.7.70"/>
    </reaction>
</comment>
<comment type="similarity">
    <text evidence="10">In the C-terminal section; belongs to the cytidylyltransferase family.</text>
</comment>
<evidence type="ECO:0000256" key="6">
    <source>
        <dbReference type="ARBA" id="ARBA00022777"/>
    </source>
</evidence>
<feature type="region of interest" description="Cytidylyltransferase" evidence="10">
    <location>
        <begin position="354"/>
        <end position="490"/>
    </location>
</feature>
<evidence type="ECO:0000256" key="1">
    <source>
        <dbReference type="ARBA" id="ARBA00002319"/>
    </source>
</evidence>
<evidence type="ECO:0000313" key="13">
    <source>
        <dbReference type="EMBL" id="QQG37334.1"/>
    </source>
</evidence>
<reference evidence="13 14" key="1">
    <citation type="submission" date="2020-07" db="EMBL/GenBank/DDBJ databases">
        <title>Huge and variable diversity of episymbiotic CPR bacteria and DPANN archaea in groundwater ecosystems.</title>
        <authorList>
            <person name="He C.Y."/>
            <person name="Keren R."/>
            <person name="Whittaker M."/>
            <person name="Farag I.F."/>
            <person name="Doudna J."/>
            <person name="Cate J.H.D."/>
            <person name="Banfield J.F."/>
        </authorList>
    </citation>
    <scope>NUCLEOTIDE SEQUENCE [LARGE SCALE GENOMIC DNA]</scope>
    <source>
        <strain evidence="13">NC_groundwater_70_Ag_B-0.1um_54_66</strain>
    </source>
</reference>
<dbReference type="Gene3D" id="3.40.1190.20">
    <property type="match status" value="1"/>
</dbReference>
<accession>A0A7T5R4F9</accession>
<dbReference type="EMBL" id="CP066681">
    <property type="protein sequence ID" value="QQG37334.1"/>
    <property type="molecule type" value="Genomic_DNA"/>
</dbReference>
<proteinExistence type="inferred from homology"/>
<dbReference type="InterPro" id="IPR023030">
    <property type="entry name" value="Bifunc_HldE"/>
</dbReference>
<dbReference type="EC" id="2.7.1.167" evidence="10"/>
<evidence type="ECO:0000259" key="12">
    <source>
        <dbReference type="Pfam" id="PF01467"/>
    </source>
</evidence>
<evidence type="ECO:0000313" key="14">
    <source>
        <dbReference type="Proteomes" id="UP000595362"/>
    </source>
</evidence>
<evidence type="ECO:0000256" key="3">
    <source>
        <dbReference type="ARBA" id="ARBA00022679"/>
    </source>
</evidence>
<evidence type="ECO:0000259" key="11">
    <source>
        <dbReference type="Pfam" id="PF00294"/>
    </source>
</evidence>
<comment type="function">
    <text evidence="1 10">Catalyzes the phosphorylation of D-glycero-D-manno-heptose 7-phosphate at the C-1 position to selectively form D-glycero-beta-D-manno-heptose-1,7-bisphosphate.</text>
</comment>
<feature type="region of interest" description="Ribokinase" evidence="10">
    <location>
        <begin position="1"/>
        <end position="318"/>
    </location>
</feature>
<dbReference type="InterPro" id="IPR011611">
    <property type="entry name" value="PfkB_dom"/>
</dbReference>
<dbReference type="InterPro" id="IPR004821">
    <property type="entry name" value="Cyt_trans-like"/>
</dbReference>
<keyword evidence="9 10" id="KW-0119">Carbohydrate metabolism</keyword>
<dbReference type="CDD" id="cd01172">
    <property type="entry name" value="RfaE_like"/>
    <property type="match status" value="1"/>
</dbReference>
<dbReference type="UniPathway" id="UPA00356">
    <property type="reaction ID" value="UER00437"/>
</dbReference>
<evidence type="ECO:0000256" key="10">
    <source>
        <dbReference type="HAMAP-Rule" id="MF_01603"/>
    </source>
</evidence>
<dbReference type="InterPro" id="IPR011913">
    <property type="entry name" value="RfaE_dom_I"/>
</dbReference>
<comment type="pathway">
    <text evidence="10">Nucleotide-sugar biosynthesis; ADP-L-glycero-beta-D-manno-heptose biosynthesis; ADP-L-glycero-beta-D-manno-heptose from D-glycero-beta-D-manno-heptose 7-phosphate: step 3/4.</text>
</comment>
<comment type="function">
    <text evidence="2 10">Catalyzes the ADP transfer from ATP to D-glycero-beta-D-manno-heptose 1-phosphate, yielding ADP-D-glycero-beta-D-manno-heptose.</text>
</comment>
<dbReference type="NCBIfam" id="TIGR00125">
    <property type="entry name" value="cyt_tran_rel"/>
    <property type="match status" value="1"/>
</dbReference>
<dbReference type="Proteomes" id="UP000595362">
    <property type="component" value="Chromosome"/>
</dbReference>
<dbReference type="GO" id="GO:0097171">
    <property type="term" value="P:ADP-L-glycero-beta-D-manno-heptose biosynthetic process"/>
    <property type="evidence" value="ECO:0007669"/>
    <property type="project" value="UniProtKB-UniPathway"/>
</dbReference>
<gene>
    <name evidence="10" type="primary">hldE</name>
    <name evidence="13" type="ORF">HYS17_01580</name>
</gene>
<dbReference type="GO" id="GO:0005524">
    <property type="term" value="F:ATP binding"/>
    <property type="evidence" value="ECO:0007669"/>
    <property type="project" value="UniProtKB-UniRule"/>
</dbReference>
<feature type="active site" evidence="10">
    <location>
        <position position="268"/>
    </location>
</feature>
<keyword evidence="3 10" id="KW-0808">Transferase</keyword>
<dbReference type="SUPFAM" id="SSF53613">
    <property type="entry name" value="Ribokinase-like"/>
    <property type="match status" value="1"/>
</dbReference>
<keyword evidence="4 10" id="KW-0548">Nucleotidyltransferase</keyword>
<keyword evidence="7 10" id="KW-0067">ATP-binding</keyword>
<comment type="subunit">
    <text evidence="10">Homodimer.</text>
</comment>
<dbReference type="GO" id="GO:0033785">
    <property type="term" value="F:heptose 7-phosphate kinase activity"/>
    <property type="evidence" value="ECO:0007669"/>
    <property type="project" value="UniProtKB-UniRule"/>
</dbReference>
<keyword evidence="5 10" id="KW-0547">Nucleotide-binding</keyword>
<dbReference type="InterPro" id="IPR014729">
    <property type="entry name" value="Rossmann-like_a/b/a_fold"/>
</dbReference>
<evidence type="ECO:0000256" key="2">
    <source>
        <dbReference type="ARBA" id="ARBA00003753"/>
    </source>
</evidence>
<keyword evidence="6 10" id="KW-0418">Kinase</keyword>
<dbReference type="GO" id="GO:0005829">
    <property type="term" value="C:cytosol"/>
    <property type="evidence" value="ECO:0007669"/>
    <property type="project" value="TreeGrafter"/>
</dbReference>
<sequence>MNVPPSLDRACVLVIGDLMLDHYVYGEVRRLAPEGPVPVLAVTREDFILGGAGSVVANLAGLGVKTRLLGVVAADDAGARVRAALKSQGVDDAFLIEADDRPTIVKRRFVTGEQMLLRADYERVAALDAVTEGDLLKRIPAVLKGCGAVVISDYGKGMLTASVLASVMEASRQEGVPVLVDPKGTDFSIYRGATLITPNAQELSAATRLPTNTDEDIIGAAQILRQTTGIGVVVAKRSEKGMSVISDQPPLHFRTATRRVAGVAGAGDTVIATLAALLAEGAPLPVAAELANRAAGLVVQKPGTTPITQDEWHSLVADDEIITDTIRAAPVYRDWADARYRIDLWKGQGLKVGFTNGCFDILHYGHVNYLNRARERCDRLVVGLNADSSIARLKGAGRPVHEELSRAAVMAALGAVDMVVIFGDDRADDDKPIRLIEALRPDICFKGGDYRVEDLPEAKVILGYGGEVEIMPLYEGHSTTAAIRKMQKTG</sequence>
<feature type="domain" description="Carbohydrate kinase PfkB" evidence="11">
    <location>
        <begin position="12"/>
        <end position="306"/>
    </location>
</feature>
<feature type="domain" description="Cytidyltransferase-like" evidence="12">
    <location>
        <begin position="354"/>
        <end position="453"/>
    </location>
</feature>
<dbReference type="SUPFAM" id="SSF52374">
    <property type="entry name" value="Nucleotidylyl transferase"/>
    <property type="match status" value="1"/>
</dbReference>
<dbReference type="Pfam" id="PF00294">
    <property type="entry name" value="PfkB"/>
    <property type="match status" value="1"/>
</dbReference>
<dbReference type="GO" id="GO:0033786">
    <property type="term" value="F:heptose-1-phosphate adenylyltransferase activity"/>
    <property type="evidence" value="ECO:0007669"/>
    <property type="project" value="UniProtKB-UniRule"/>
</dbReference>
<dbReference type="GO" id="GO:0016773">
    <property type="term" value="F:phosphotransferase activity, alcohol group as acceptor"/>
    <property type="evidence" value="ECO:0007669"/>
    <property type="project" value="InterPro"/>
</dbReference>
<evidence type="ECO:0000256" key="4">
    <source>
        <dbReference type="ARBA" id="ARBA00022695"/>
    </source>
</evidence>
<protein>
    <recommendedName>
        <fullName evidence="10">Bifunctional protein HldE</fullName>
    </recommendedName>
    <domain>
        <recommendedName>
            <fullName evidence="10">D-beta-D-heptose 7-phosphate kinase</fullName>
            <ecNumber evidence="10">2.7.1.167</ecNumber>
        </recommendedName>
        <alternativeName>
            <fullName evidence="10">D-beta-D-heptose 7-phosphotransferase</fullName>
        </alternativeName>
        <alternativeName>
            <fullName evidence="10">D-glycero-beta-D-manno-heptose-7-phosphate kinase</fullName>
        </alternativeName>
    </domain>
    <domain>
        <recommendedName>
            <fullName evidence="10">D-beta-D-heptose 1-phosphate adenylyltransferase</fullName>
            <ecNumber evidence="10">2.7.7.70</ecNumber>
        </recommendedName>
        <alternativeName>
            <fullName evidence="10">D-glycero-beta-D-manno-heptose 1-phosphate adenylyltransferase</fullName>
        </alternativeName>
    </domain>
</protein>
<evidence type="ECO:0000256" key="8">
    <source>
        <dbReference type="ARBA" id="ARBA00023268"/>
    </source>
</evidence>